<keyword evidence="3" id="KW-1185">Reference proteome</keyword>
<accession>A0A8H5I0J6</accession>
<gene>
    <name evidence="2" type="ORF">D9757_002116</name>
</gene>
<comment type="caution">
    <text evidence="2">The sequence shown here is derived from an EMBL/GenBank/DDBJ whole genome shotgun (WGS) entry which is preliminary data.</text>
</comment>
<reference evidence="2 3" key="1">
    <citation type="journal article" date="2020" name="ISME J.">
        <title>Uncovering the hidden diversity of litter-decomposition mechanisms in mushroom-forming fungi.</title>
        <authorList>
            <person name="Floudas D."/>
            <person name="Bentzer J."/>
            <person name="Ahren D."/>
            <person name="Johansson T."/>
            <person name="Persson P."/>
            <person name="Tunlid A."/>
        </authorList>
    </citation>
    <scope>NUCLEOTIDE SEQUENCE [LARGE SCALE GENOMIC DNA]</scope>
    <source>
        <strain evidence="2 3">CBS 406.79</strain>
    </source>
</reference>
<name>A0A8H5I0J6_9AGAR</name>
<dbReference type="EMBL" id="JAACJN010000005">
    <property type="protein sequence ID" value="KAF5392565.1"/>
    <property type="molecule type" value="Genomic_DNA"/>
</dbReference>
<dbReference type="InterPro" id="IPR050464">
    <property type="entry name" value="Zeta_carotene_desat/Oxidored"/>
</dbReference>
<feature type="transmembrane region" description="Helical" evidence="1">
    <location>
        <begin position="153"/>
        <end position="175"/>
    </location>
</feature>
<dbReference type="PANTHER" id="PTHR42923:SF17">
    <property type="entry name" value="AMINE OXIDASE DOMAIN-CONTAINING PROTEIN"/>
    <property type="match status" value="1"/>
</dbReference>
<evidence type="ECO:0000313" key="3">
    <source>
        <dbReference type="Proteomes" id="UP000518752"/>
    </source>
</evidence>
<sequence>MARTVKVGIIGSGLAGLTAAYMLSSHSSEEVIFEVHIFEKSSTLGMDSSSISLPVPAQRREWRIDVPMRSFQGGYYKQLMSLYKHIGISFKKTDFSYSFSRLLPRRDTCARKITAALIYNGSSGTAGIGMPSSLSSLRKDQVESLVPSMALQLYTYCVFAIMCARLLILYIRILLLSIPIFRPHHVQVMTFRAWSELTVPRGTIARWTMLDIAWINFTRSVLVPLFSAVCTAPESSVYEHPVEEFLETDYIWLTLGFHHFVAMNGVQEVVGKLVANVQNIHLSSPVTRIESNHNDTSISSIHVSTSGGPRVFAGFHHLIFATQANGAAPLLESFISSLPPEAHSKRCAVEDQVACLRQFKYCSNLVINHTDPSLMPDDWRDERDLNLIYIEDDSFKVAAGEKASSSRRVPSTFTMATHVLTPPPGYPSHLPTVYQTTNPIEEPRESRILSVSTMERAVLTIQSKRALQGLNVEHGRMFWQSAGQGKSRLGPLQGARPFKELAHTPGIWICGSFAYSGIPLLEGCVVSAKNVVAQGIWKSEGVIGHIPW</sequence>
<dbReference type="GO" id="GO:0016491">
    <property type="term" value="F:oxidoreductase activity"/>
    <property type="evidence" value="ECO:0007669"/>
    <property type="project" value="TreeGrafter"/>
</dbReference>
<dbReference type="Proteomes" id="UP000518752">
    <property type="component" value="Unassembled WGS sequence"/>
</dbReference>
<dbReference type="InterPro" id="IPR036188">
    <property type="entry name" value="FAD/NAD-bd_sf"/>
</dbReference>
<evidence type="ECO:0000313" key="2">
    <source>
        <dbReference type="EMBL" id="KAF5392565.1"/>
    </source>
</evidence>
<dbReference type="PANTHER" id="PTHR42923">
    <property type="entry name" value="PROTOPORPHYRINOGEN OXIDASE"/>
    <property type="match status" value="1"/>
</dbReference>
<dbReference type="Gene3D" id="3.50.50.60">
    <property type="entry name" value="FAD/NAD(P)-binding domain"/>
    <property type="match status" value="1"/>
</dbReference>
<keyword evidence="1" id="KW-0812">Transmembrane</keyword>
<dbReference type="AlphaFoldDB" id="A0A8H5I0J6"/>
<dbReference type="OrthoDB" id="1111734at2759"/>
<organism evidence="2 3">
    <name type="scientific">Collybiopsis confluens</name>
    <dbReference type="NCBI Taxonomy" id="2823264"/>
    <lineage>
        <taxon>Eukaryota</taxon>
        <taxon>Fungi</taxon>
        <taxon>Dikarya</taxon>
        <taxon>Basidiomycota</taxon>
        <taxon>Agaricomycotina</taxon>
        <taxon>Agaricomycetes</taxon>
        <taxon>Agaricomycetidae</taxon>
        <taxon>Agaricales</taxon>
        <taxon>Marasmiineae</taxon>
        <taxon>Omphalotaceae</taxon>
        <taxon>Collybiopsis</taxon>
    </lineage>
</organism>
<dbReference type="Pfam" id="PF13450">
    <property type="entry name" value="NAD_binding_8"/>
    <property type="match status" value="1"/>
</dbReference>
<dbReference type="SUPFAM" id="SSF51905">
    <property type="entry name" value="FAD/NAD(P)-binding domain"/>
    <property type="match status" value="1"/>
</dbReference>
<proteinExistence type="predicted"/>
<protein>
    <recommendedName>
        <fullName evidence="4">FAD/NAD(P)-binding domain-containing protein</fullName>
    </recommendedName>
</protein>
<evidence type="ECO:0008006" key="4">
    <source>
        <dbReference type="Google" id="ProtNLM"/>
    </source>
</evidence>
<keyword evidence="1" id="KW-0472">Membrane</keyword>
<keyword evidence="1" id="KW-1133">Transmembrane helix</keyword>
<evidence type="ECO:0000256" key="1">
    <source>
        <dbReference type="SAM" id="Phobius"/>
    </source>
</evidence>